<dbReference type="SUPFAM" id="SSF47323">
    <property type="entry name" value="Anticodon-binding domain of a subclass of class I aminoacyl-tRNA synthetases"/>
    <property type="match status" value="1"/>
</dbReference>
<dbReference type="EMBL" id="JBBCAQ010000028">
    <property type="protein sequence ID" value="KAK7585836.1"/>
    <property type="molecule type" value="Genomic_DNA"/>
</dbReference>
<dbReference type="InterPro" id="IPR009080">
    <property type="entry name" value="tRNAsynth_Ia_anticodon-bd"/>
</dbReference>
<dbReference type="PANTHER" id="PTHR43740:SF2">
    <property type="entry name" value="LEUCINE--TRNA LIGASE, MITOCHONDRIAL"/>
    <property type="match status" value="1"/>
</dbReference>
<evidence type="ECO:0000256" key="7">
    <source>
        <dbReference type="ARBA" id="ARBA00023146"/>
    </source>
</evidence>
<dbReference type="GO" id="GO:0005739">
    <property type="term" value="C:mitochondrion"/>
    <property type="evidence" value="ECO:0007669"/>
    <property type="project" value="TreeGrafter"/>
</dbReference>
<dbReference type="InterPro" id="IPR014729">
    <property type="entry name" value="Rossmann-like_a/b/a_fold"/>
</dbReference>
<dbReference type="Gene3D" id="1.10.730.10">
    <property type="entry name" value="Isoleucyl-tRNA Synthetase, Domain 1"/>
    <property type="match status" value="1"/>
</dbReference>
<dbReference type="Proteomes" id="UP001367676">
    <property type="component" value="Unassembled WGS sequence"/>
</dbReference>
<dbReference type="GO" id="GO:0004823">
    <property type="term" value="F:leucine-tRNA ligase activity"/>
    <property type="evidence" value="ECO:0007669"/>
    <property type="project" value="UniProtKB-EC"/>
</dbReference>
<organism evidence="11 12">
    <name type="scientific">Parthenolecanium corni</name>
    <dbReference type="NCBI Taxonomy" id="536013"/>
    <lineage>
        <taxon>Eukaryota</taxon>
        <taxon>Metazoa</taxon>
        <taxon>Ecdysozoa</taxon>
        <taxon>Arthropoda</taxon>
        <taxon>Hexapoda</taxon>
        <taxon>Insecta</taxon>
        <taxon>Pterygota</taxon>
        <taxon>Neoptera</taxon>
        <taxon>Paraneoptera</taxon>
        <taxon>Hemiptera</taxon>
        <taxon>Sternorrhyncha</taxon>
        <taxon>Coccoidea</taxon>
        <taxon>Coccidae</taxon>
        <taxon>Parthenolecanium</taxon>
    </lineage>
</organism>
<dbReference type="InterPro" id="IPR013155">
    <property type="entry name" value="M/V/L/I-tRNA-synth_anticd-bd"/>
</dbReference>
<keyword evidence="3" id="KW-0436">Ligase</keyword>
<comment type="caution">
    <text evidence="11">The sequence shown here is derived from an EMBL/GenBank/DDBJ whole genome shotgun (WGS) entry which is preliminary data.</text>
</comment>
<keyword evidence="7" id="KW-0030">Aminoacyl-tRNA synthetase</keyword>
<keyword evidence="12" id="KW-1185">Reference proteome</keyword>
<dbReference type="AlphaFoldDB" id="A0AAN9TFQ5"/>
<gene>
    <name evidence="11" type="ORF">V9T40_000015</name>
</gene>
<dbReference type="EC" id="6.1.1.4" evidence="2"/>
<reference evidence="11 12" key="1">
    <citation type="submission" date="2024-03" db="EMBL/GenBank/DDBJ databases">
        <title>Adaptation during the transition from Ophiocordyceps entomopathogen to insect associate is accompanied by gene loss and intensified selection.</title>
        <authorList>
            <person name="Ward C.M."/>
            <person name="Onetto C.A."/>
            <person name="Borneman A.R."/>
        </authorList>
    </citation>
    <scope>NUCLEOTIDE SEQUENCE [LARGE SCALE GENOMIC DNA]</scope>
    <source>
        <strain evidence="11">AWRI1</strain>
        <tissue evidence="11">Single Adult Female</tissue>
    </source>
</reference>
<evidence type="ECO:0000256" key="1">
    <source>
        <dbReference type="ARBA" id="ARBA00005594"/>
    </source>
</evidence>
<keyword evidence="4" id="KW-0547">Nucleotide-binding</keyword>
<evidence type="ECO:0000256" key="6">
    <source>
        <dbReference type="ARBA" id="ARBA00022917"/>
    </source>
</evidence>
<evidence type="ECO:0000259" key="9">
    <source>
        <dbReference type="Pfam" id="PF08264"/>
    </source>
</evidence>
<dbReference type="Gene3D" id="3.40.50.620">
    <property type="entry name" value="HUPs"/>
    <property type="match status" value="2"/>
</dbReference>
<dbReference type="GO" id="GO:0005524">
    <property type="term" value="F:ATP binding"/>
    <property type="evidence" value="ECO:0007669"/>
    <property type="project" value="UniProtKB-KW"/>
</dbReference>
<proteinExistence type="inferred from homology"/>
<evidence type="ECO:0000256" key="8">
    <source>
        <dbReference type="ARBA" id="ARBA00047469"/>
    </source>
</evidence>
<dbReference type="PANTHER" id="PTHR43740">
    <property type="entry name" value="LEUCYL-TRNA SYNTHETASE"/>
    <property type="match status" value="1"/>
</dbReference>
<evidence type="ECO:0000256" key="2">
    <source>
        <dbReference type="ARBA" id="ARBA00013164"/>
    </source>
</evidence>
<name>A0AAN9TFQ5_9HEMI</name>
<comment type="catalytic activity">
    <reaction evidence="8">
        <text>tRNA(Leu) + L-leucine + ATP = L-leucyl-tRNA(Leu) + AMP + diphosphate</text>
        <dbReference type="Rhea" id="RHEA:11688"/>
        <dbReference type="Rhea" id="RHEA-COMP:9613"/>
        <dbReference type="Rhea" id="RHEA-COMP:9622"/>
        <dbReference type="ChEBI" id="CHEBI:30616"/>
        <dbReference type="ChEBI" id="CHEBI:33019"/>
        <dbReference type="ChEBI" id="CHEBI:57427"/>
        <dbReference type="ChEBI" id="CHEBI:78442"/>
        <dbReference type="ChEBI" id="CHEBI:78494"/>
        <dbReference type="ChEBI" id="CHEBI:456215"/>
        <dbReference type="EC" id="6.1.1.4"/>
    </reaction>
</comment>
<dbReference type="Pfam" id="PF08264">
    <property type="entry name" value="Anticodon_1"/>
    <property type="match status" value="1"/>
</dbReference>
<evidence type="ECO:0000259" key="10">
    <source>
        <dbReference type="Pfam" id="PF13603"/>
    </source>
</evidence>
<evidence type="ECO:0000313" key="11">
    <source>
        <dbReference type="EMBL" id="KAK7585836.1"/>
    </source>
</evidence>
<evidence type="ECO:0000256" key="3">
    <source>
        <dbReference type="ARBA" id="ARBA00022598"/>
    </source>
</evidence>
<dbReference type="GO" id="GO:0032543">
    <property type="term" value="P:mitochondrial translation"/>
    <property type="evidence" value="ECO:0007669"/>
    <property type="project" value="TreeGrafter"/>
</dbReference>
<dbReference type="Pfam" id="PF13603">
    <property type="entry name" value="tRNA-synt_1_2"/>
    <property type="match status" value="1"/>
</dbReference>
<sequence length="757" mass="86746">MTIPRSNDPATNELNNGVRKEIEEYWSKRLNPKRGCDNFYASSVLYSDSIMCSENLRVLAIRNAVLRYHQMNDCQVHKDEYWHLHQNLTPNICESFCGLKKLVVDTKSQLEKLRLAITDREFSYMSPEFSKRSQYLFLKLYDAGVIYQKKTLTNDGAEMENTAHNNVSRINGKSKALKVSKLWFLKTSKFTQEFCQHLHSKATLLESDLNRIHKSWAGLCDGFSFDCATDTSEKLNIWIPSLSLVSQAEFVAVKPNSLFDHLFGETSDANGKLKIKAINPITSKELPIYLSNDLKYPLGRDTHLGVPSAFENDRKFAEKVGLKLSTPDVEVDLSTAEKQDLKFDRVGSQHGDWLVTQNNVISVPVPLVHCPACGFHSVPEQELPITLPPLPEELRKQDFDMLLETNDWTKIVCPNCGGPAEREKTFIDPLFLSCLSTLRTNENNEFMPVDLLTHVGDKAVYQLYFSRFLALIIHSLGLCIAKEPSHKLLFSNSFLNHATSNFDQEKCLKFDEIMEKVQTEMLTWQNNLWLTVREFINIRERPLAFISPWIDITEEDKKLKEVRNKSIRLATLEYSETFDLKSCISILRKLTNNLRTYTREARKLSEEYEKSLSVLIIMLAPIMPNFAATLWTAFCSAEGRLTTNDEEIAWNKNVMLQKWPKMDDDCEIAVTLRINSDTVLAGGALRSYEISELTVEKALEIAKKSRDVRKFLNKNRILDMQLNAVPNLQAELIIVAEENANSQEVNVCENRVKRKNK</sequence>
<keyword evidence="6" id="KW-0648">Protein biosynthesis</keyword>
<accession>A0AAN9TFQ5</accession>
<comment type="similarity">
    <text evidence="1">Belongs to the class-I aminoacyl-tRNA synthetase family.</text>
</comment>
<dbReference type="PRINTS" id="PR00985">
    <property type="entry name" value="TRNASYNTHLEU"/>
</dbReference>
<keyword evidence="5" id="KW-0067">ATP-binding</keyword>
<dbReference type="GO" id="GO:0006429">
    <property type="term" value="P:leucyl-tRNA aminoacylation"/>
    <property type="evidence" value="ECO:0007669"/>
    <property type="project" value="InterPro"/>
</dbReference>
<dbReference type="SUPFAM" id="SSF52374">
    <property type="entry name" value="Nucleotidylyl transferase"/>
    <property type="match status" value="1"/>
</dbReference>
<evidence type="ECO:0000256" key="5">
    <source>
        <dbReference type="ARBA" id="ARBA00022840"/>
    </source>
</evidence>
<feature type="domain" description="Methionyl/Valyl/Leucyl/Isoleucyl-tRNA synthetase anticodon-binding" evidence="9">
    <location>
        <begin position="566"/>
        <end position="692"/>
    </location>
</feature>
<evidence type="ECO:0000313" key="12">
    <source>
        <dbReference type="Proteomes" id="UP001367676"/>
    </source>
</evidence>
<protein>
    <recommendedName>
        <fullName evidence="2">leucine--tRNA ligase</fullName>
        <ecNumber evidence="2">6.1.1.4</ecNumber>
    </recommendedName>
</protein>
<dbReference type="InterPro" id="IPR025709">
    <property type="entry name" value="Leu_tRNA-synth_edit"/>
</dbReference>
<evidence type="ECO:0000256" key="4">
    <source>
        <dbReference type="ARBA" id="ARBA00022741"/>
    </source>
</evidence>
<feature type="domain" description="Leucyl-tRNA synthetase editing" evidence="10">
    <location>
        <begin position="274"/>
        <end position="325"/>
    </location>
</feature>
<dbReference type="InterPro" id="IPR002302">
    <property type="entry name" value="Leu-tRNA-ligase"/>
</dbReference>